<keyword evidence="1" id="KW-0812">Transmembrane</keyword>
<dbReference type="EMBL" id="CP116968">
    <property type="protein sequence ID" value="WNM61327.1"/>
    <property type="molecule type" value="Genomic_DNA"/>
</dbReference>
<keyword evidence="3" id="KW-1185">Reference proteome</keyword>
<evidence type="ECO:0000313" key="3">
    <source>
        <dbReference type="Proteomes" id="UP001302494"/>
    </source>
</evidence>
<dbReference type="Proteomes" id="UP001302494">
    <property type="component" value="Chromosome"/>
</dbReference>
<name>A0AA96GHF2_9BACT</name>
<sequence>MATQPETTRSINPFIGLLGLGLIVAGIWIWNHLTFDTQDYITDEILPILGAVLVLGIGVWIGTKKWRARKERLQLRDRLLQRFQKEPSAQKRRDLAFTLIEVNQFEAEGLETVTEPMAELFIWTLKTALGDKQHRIRGMSASYLGVLKHQASVPLLIRALEDDHAHVRACAALALGRMRAQDAKAKLEEKMKEDWDQTVRSRSREALERIR</sequence>
<evidence type="ECO:0000256" key="1">
    <source>
        <dbReference type="SAM" id="Phobius"/>
    </source>
</evidence>
<dbReference type="SUPFAM" id="SSF48371">
    <property type="entry name" value="ARM repeat"/>
    <property type="match status" value="1"/>
</dbReference>
<organism evidence="2 3">
    <name type="scientific">Candidatus Nitrospira neomarina</name>
    <dbReference type="NCBI Taxonomy" id="3020899"/>
    <lineage>
        <taxon>Bacteria</taxon>
        <taxon>Pseudomonadati</taxon>
        <taxon>Nitrospirota</taxon>
        <taxon>Nitrospiria</taxon>
        <taxon>Nitrospirales</taxon>
        <taxon>Nitrospiraceae</taxon>
        <taxon>Nitrospira</taxon>
    </lineage>
</organism>
<dbReference type="InterPro" id="IPR016024">
    <property type="entry name" value="ARM-type_fold"/>
</dbReference>
<protein>
    <submittedName>
        <fullName evidence="2">HEAT repeat domain-containing protein</fullName>
    </submittedName>
</protein>
<evidence type="ECO:0000313" key="2">
    <source>
        <dbReference type="EMBL" id="WNM61327.1"/>
    </source>
</evidence>
<dbReference type="InterPro" id="IPR011989">
    <property type="entry name" value="ARM-like"/>
</dbReference>
<keyword evidence="1" id="KW-0472">Membrane</keyword>
<feature type="transmembrane region" description="Helical" evidence="1">
    <location>
        <begin position="45"/>
        <end position="63"/>
    </location>
</feature>
<dbReference type="Gene3D" id="1.25.10.10">
    <property type="entry name" value="Leucine-rich Repeat Variant"/>
    <property type="match status" value="1"/>
</dbReference>
<dbReference type="KEGG" id="nneo:PQG83_16440"/>
<dbReference type="RefSeq" id="WP_312743324.1">
    <property type="nucleotide sequence ID" value="NZ_CP116968.1"/>
</dbReference>
<gene>
    <name evidence="2" type="ORF">PQG83_16440</name>
</gene>
<proteinExistence type="predicted"/>
<dbReference type="Pfam" id="PF13646">
    <property type="entry name" value="HEAT_2"/>
    <property type="match status" value="1"/>
</dbReference>
<accession>A0AA96GHF2</accession>
<feature type="transmembrane region" description="Helical" evidence="1">
    <location>
        <begin position="12"/>
        <end position="33"/>
    </location>
</feature>
<reference evidence="2 3" key="1">
    <citation type="submission" date="2023-01" db="EMBL/GenBank/DDBJ databases">
        <title>Cultivation and genomic characterization of new, ubiquitous marine nitrite-oxidizing bacteria from the Nitrospirales.</title>
        <authorList>
            <person name="Mueller A.J."/>
            <person name="Daebeler A."/>
            <person name="Herbold C.W."/>
            <person name="Kirkegaard R.H."/>
            <person name="Daims H."/>
        </authorList>
    </citation>
    <scope>NUCLEOTIDE SEQUENCE [LARGE SCALE GENOMIC DNA]</scope>
    <source>
        <strain evidence="2 3">DK</strain>
    </source>
</reference>
<dbReference type="AlphaFoldDB" id="A0AA96GHF2"/>
<keyword evidence="1" id="KW-1133">Transmembrane helix</keyword>